<evidence type="ECO:0000313" key="3">
    <source>
        <dbReference type="Proteomes" id="UP000728647"/>
    </source>
</evidence>
<comment type="caution">
    <text evidence="2">The sequence shown here is derived from an EMBL/GenBank/DDBJ whole genome shotgun (WGS) entry which is preliminary data.</text>
</comment>
<keyword evidence="1" id="KW-0472">Membrane</keyword>
<protein>
    <recommendedName>
        <fullName evidence="4">Archaeal Type IV pilin N-terminal domain-containing protein</fullName>
    </recommendedName>
</protein>
<dbReference type="OrthoDB" id="118020at2157"/>
<dbReference type="Proteomes" id="UP000728647">
    <property type="component" value="Unassembled WGS sequence"/>
</dbReference>
<evidence type="ECO:0000256" key="1">
    <source>
        <dbReference type="SAM" id="Phobius"/>
    </source>
</evidence>
<proteinExistence type="predicted"/>
<accession>A0A8J8GNT9</accession>
<evidence type="ECO:0000313" key="2">
    <source>
        <dbReference type="EMBL" id="NUB92535.1"/>
    </source>
</evidence>
<dbReference type="EMBL" id="JABURA010000001">
    <property type="protein sequence ID" value="NUB92535.1"/>
    <property type="molecule type" value="Genomic_DNA"/>
</dbReference>
<reference evidence="2" key="1">
    <citation type="submission" date="2020-06" db="EMBL/GenBank/DDBJ databases">
        <title>Haloterrigena sp. nov., an extremely halophilic archaeon isolated from a saline sediment.</title>
        <authorList>
            <person name="Liu B.-B."/>
        </authorList>
    </citation>
    <scope>NUCLEOTIDE SEQUENCE</scope>
    <source>
        <strain evidence="2">SYSU A121-1</strain>
    </source>
</reference>
<evidence type="ECO:0008006" key="4">
    <source>
        <dbReference type="Google" id="ProtNLM"/>
    </source>
</evidence>
<keyword evidence="1" id="KW-0812">Transmembrane</keyword>
<dbReference type="RefSeq" id="WP_174702548.1">
    <property type="nucleotide sequence ID" value="NZ_JABURA010000001.1"/>
</dbReference>
<keyword evidence="1" id="KW-1133">Transmembrane helix</keyword>
<gene>
    <name evidence="2" type="ORF">HT576_16110</name>
</gene>
<organism evidence="2 3">
    <name type="scientific">Haloterrigena gelatinilytica</name>
    <dbReference type="NCBI Taxonomy" id="2741724"/>
    <lineage>
        <taxon>Archaea</taxon>
        <taxon>Methanobacteriati</taxon>
        <taxon>Methanobacteriota</taxon>
        <taxon>Stenosarchaea group</taxon>
        <taxon>Halobacteria</taxon>
        <taxon>Halobacteriales</taxon>
        <taxon>Natrialbaceae</taxon>
        <taxon>Haloterrigena</taxon>
    </lineage>
</organism>
<name>A0A8J8GNT9_9EURY</name>
<sequence length="153" mass="15925">MDAPLDAPDDRAVNPLLGVFLIVGAAVVCSAALGTVLIGVDHDLEGTTPQATVELETVVTDDTDGFVTLGVADRSAADAVTVTATTTDGRRAIDDGTPDGTAELTERREAVADSITFRKSVEPDAPRDVELRLVARAHLADDAAVVFDRTVVI</sequence>
<feature type="transmembrane region" description="Helical" evidence="1">
    <location>
        <begin position="16"/>
        <end position="40"/>
    </location>
</feature>
<dbReference type="AlphaFoldDB" id="A0A8J8GNT9"/>